<dbReference type="InterPro" id="IPR036390">
    <property type="entry name" value="WH_DNA-bd_sf"/>
</dbReference>
<organism evidence="6 7">
    <name type="scientific">Terriglobus saanensis (strain ATCC BAA-1853 / DSM 23119 / SP1PR4)</name>
    <dbReference type="NCBI Taxonomy" id="401053"/>
    <lineage>
        <taxon>Bacteria</taxon>
        <taxon>Pseudomonadati</taxon>
        <taxon>Acidobacteriota</taxon>
        <taxon>Terriglobia</taxon>
        <taxon>Terriglobales</taxon>
        <taxon>Acidobacteriaceae</taxon>
        <taxon>Terriglobus</taxon>
    </lineage>
</organism>
<gene>
    <name evidence="6" type="ordered locus">AciPR4_4166</name>
</gene>
<dbReference type="FunFam" id="1.10.10.10:FF:000001">
    <property type="entry name" value="LysR family transcriptional regulator"/>
    <property type="match status" value="1"/>
</dbReference>
<dbReference type="PANTHER" id="PTHR30346:SF28">
    <property type="entry name" value="HTH-TYPE TRANSCRIPTIONAL REGULATOR CYNR"/>
    <property type="match status" value="1"/>
</dbReference>
<dbReference type="SUPFAM" id="SSF46785">
    <property type="entry name" value="Winged helix' DNA-binding domain"/>
    <property type="match status" value="1"/>
</dbReference>
<evidence type="ECO:0000256" key="1">
    <source>
        <dbReference type="ARBA" id="ARBA00009437"/>
    </source>
</evidence>
<dbReference type="Gene3D" id="3.40.190.10">
    <property type="entry name" value="Periplasmic binding protein-like II"/>
    <property type="match status" value="2"/>
</dbReference>
<dbReference type="Pfam" id="PF00126">
    <property type="entry name" value="HTH_1"/>
    <property type="match status" value="1"/>
</dbReference>
<dbReference type="InterPro" id="IPR005119">
    <property type="entry name" value="LysR_subst-bd"/>
</dbReference>
<reference evidence="6 7" key="1">
    <citation type="journal article" date="2012" name="Stand. Genomic Sci.">
        <title>Complete genome sequence of Terriglobus saanensis type strain SP1PR4(T), an Acidobacteria from tundra soil.</title>
        <authorList>
            <person name="Rawat S.R."/>
            <person name="Mannisto M.K."/>
            <person name="Starovoytov V."/>
            <person name="Goodwin L."/>
            <person name="Nolan M."/>
            <person name="Hauser L."/>
            <person name="Land M."/>
            <person name="Davenport K.W."/>
            <person name="Woyke T."/>
            <person name="Haggblom M.M."/>
        </authorList>
    </citation>
    <scope>NUCLEOTIDE SEQUENCE</scope>
    <source>
        <strain evidence="7">ATCC BAA-1853 / DSM 23119 / SP1PR4</strain>
    </source>
</reference>
<dbReference type="HOGENOM" id="CLU_039613_6_4_0"/>
<dbReference type="PRINTS" id="PR00039">
    <property type="entry name" value="HTHLYSR"/>
</dbReference>
<dbReference type="InterPro" id="IPR000847">
    <property type="entry name" value="LysR_HTH_N"/>
</dbReference>
<accession>E8V5F3</accession>
<dbReference type="Gene3D" id="1.10.10.10">
    <property type="entry name" value="Winged helix-like DNA-binding domain superfamily/Winged helix DNA-binding domain"/>
    <property type="match status" value="1"/>
</dbReference>
<dbReference type="KEGG" id="tsa:AciPR4_4166"/>
<keyword evidence="2" id="KW-0805">Transcription regulation</keyword>
<dbReference type="PROSITE" id="PS50931">
    <property type="entry name" value="HTH_LYSR"/>
    <property type="match status" value="1"/>
</dbReference>
<dbReference type="eggNOG" id="COG0583">
    <property type="taxonomic scope" value="Bacteria"/>
</dbReference>
<dbReference type="Proteomes" id="UP000006844">
    <property type="component" value="Chromosome"/>
</dbReference>
<dbReference type="STRING" id="401053.AciPR4_4166"/>
<evidence type="ECO:0000313" key="7">
    <source>
        <dbReference type="Proteomes" id="UP000006844"/>
    </source>
</evidence>
<dbReference type="CDD" id="cd08414">
    <property type="entry name" value="PBP2_LTTR_aromatics_like"/>
    <property type="match status" value="1"/>
</dbReference>
<name>E8V5F3_TERSS</name>
<dbReference type="AlphaFoldDB" id="E8V5F3"/>
<dbReference type="GO" id="GO:0032993">
    <property type="term" value="C:protein-DNA complex"/>
    <property type="evidence" value="ECO:0007669"/>
    <property type="project" value="TreeGrafter"/>
</dbReference>
<evidence type="ECO:0000256" key="4">
    <source>
        <dbReference type="ARBA" id="ARBA00023163"/>
    </source>
</evidence>
<feature type="domain" description="HTH lysR-type" evidence="5">
    <location>
        <begin position="5"/>
        <end position="62"/>
    </location>
</feature>
<dbReference type="PANTHER" id="PTHR30346">
    <property type="entry name" value="TRANSCRIPTIONAL DUAL REGULATOR HCAR-RELATED"/>
    <property type="match status" value="1"/>
</dbReference>
<proteinExistence type="inferred from homology"/>
<comment type="similarity">
    <text evidence="1">Belongs to the LysR transcriptional regulatory family.</text>
</comment>
<dbReference type="EMBL" id="CP002467">
    <property type="protein sequence ID" value="ADV84912.1"/>
    <property type="molecule type" value="Genomic_DNA"/>
</dbReference>
<protein>
    <submittedName>
        <fullName evidence="6">Transcriptional regulator, LysR family</fullName>
    </submittedName>
</protein>
<evidence type="ECO:0000256" key="3">
    <source>
        <dbReference type="ARBA" id="ARBA00023125"/>
    </source>
</evidence>
<evidence type="ECO:0000256" key="2">
    <source>
        <dbReference type="ARBA" id="ARBA00023015"/>
    </source>
</evidence>
<dbReference type="OrthoDB" id="9803735at2"/>
<keyword evidence="4" id="KW-0804">Transcription</keyword>
<keyword evidence="7" id="KW-1185">Reference proteome</keyword>
<dbReference type="SUPFAM" id="SSF53850">
    <property type="entry name" value="Periplasmic binding protein-like II"/>
    <property type="match status" value="1"/>
</dbReference>
<dbReference type="InterPro" id="IPR036388">
    <property type="entry name" value="WH-like_DNA-bd_sf"/>
</dbReference>
<evidence type="ECO:0000313" key="6">
    <source>
        <dbReference type="EMBL" id="ADV84912.1"/>
    </source>
</evidence>
<dbReference type="GO" id="GO:0003677">
    <property type="term" value="F:DNA binding"/>
    <property type="evidence" value="ECO:0007669"/>
    <property type="project" value="UniProtKB-KW"/>
</dbReference>
<sequence length="307" mass="33972">MSHSIELRQMRYFLAVAETLHFGRAASKLRIAQPNLSLQIRKIEEALGHALFIRTTRGVTLTAAGAFLAGRTEELQTRFDDMLQAAQRIGKGEEGTLSVGFSGSAMYGPLPFVLDRFRRRYPKVRVQLREMYAPEQVPLLLDGTLDVGFIRDGSANEGLRMTPLSREPFHAVFPQSHRLAKERTPLAPQALKDEQFVLFTPRIAKLAFERTLAVCTTAGFAPEISLEAPQWVTAVSLVAAGMGISIAPASVARLNIPGAVFRPLRSKAWSSIDLWTEKTMRNPAATQLLAIAKEEYAKNPMIALTKK</sequence>
<dbReference type="GO" id="GO:0003700">
    <property type="term" value="F:DNA-binding transcription factor activity"/>
    <property type="evidence" value="ECO:0007669"/>
    <property type="project" value="InterPro"/>
</dbReference>
<evidence type="ECO:0000259" key="5">
    <source>
        <dbReference type="PROSITE" id="PS50931"/>
    </source>
</evidence>
<keyword evidence="3" id="KW-0238">DNA-binding</keyword>
<dbReference type="Pfam" id="PF03466">
    <property type="entry name" value="LysR_substrate"/>
    <property type="match status" value="1"/>
</dbReference>
<dbReference type="RefSeq" id="WP_013570642.1">
    <property type="nucleotide sequence ID" value="NC_014963.1"/>
</dbReference>